<evidence type="ECO:0000256" key="3">
    <source>
        <dbReference type="ARBA" id="ARBA00022840"/>
    </source>
</evidence>
<dbReference type="Gene3D" id="3.40.50.10810">
    <property type="entry name" value="Tandem AAA-ATPase domain"/>
    <property type="match status" value="1"/>
</dbReference>
<dbReference type="GO" id="GO:0016787">
    <property type="term" value="F:hydrolase activity"/>
    <property type="evidence" value="ECO:0007669"/>
    <property type="project" value="UniProtKB-KW"/>
</dbReference>
<dbReference type="InterPro" id="IPR050628">
    <property type="entry name" value="SNF2_RAD54_helicase_TF"/>
</dbReference>
<gene>
    <name evidence="5" type="ORF">C8035_v002956</name>
</gene>
<evidence type="ECO:0000313" key="6">
    <source>
        <dbReference type="Proteomes" id="UP000295083"/>
    </source>
</evidence>
<evidence type="ECO:0000256" key="2">
    <source>
        <dbReference type="ARBA" id="ARBA00022801"/>
    </source>
</evidence>
<keyword evidence="2" id="KW-0378">Hydrolase</keyword>
<dbReference type="Proteomes" id="UP000295083">
    <property type="component" value="Unassembled WGS sequence"/>
</dbReference>
<protein>
    <recommendedName>
        <fullName evidence="4">SNF2 N-terminal domain-containing protein</fullName>
    </recommendedName>
</protein>
<feature type="domain" description="SNF2 N-terminal" evidence="4">
    <location>
        <begin position="351"/>
        <end position="426"/>
    </location>
</feature>
<dbReference type="EMBL" id="QAPG01010709">
    <property type="protein sequence ID" value="TDZ14063.1"/>
    <property type="molecule type" value="Genomic_DNA"/>
</dbReference>
<sequence length="427" mass="47013">MPMSQMLGLGAPEITRRPMAGSFDPNTYCNGYNFSQTNDQPGSTQALPLAAQPPIPSSLAESLTFLNFPKPILQPIKSPPTTDLDLLPQNRSQLPVLLEGRLESDPLMDEASDSEMEGEMEESNFYDDEELSCDLEPEMVCFGMFVGIAASSQTHSLSKAATYAVELQTSSSFVDKANTDVKGDVGSEFQYLTTALLADADTELQVVCSVTEDALKVANSGKRFFGPKNPTKCSLNIILYGQIHHADDILLFIDQCNEQLDHKYKLYLQDPVGCDRNVRYCNPQRLPPLDPQDYQYTQDLGENRRGFVEMEDLEPPPELLELLDSQEDLPEALQPSAITTKLKRFTNRVSGARQDHEPPSFYGGIIADPMGLGKTLAMLSLVASDSYYMAQNDDSSSPGVLGEESCSLTLIVVPPALLGMWNEELTK</sequence>
<keyword evidence="3" id="KW-0067">ATP-binding</keyword>
<reference evidence="5 6" key="1">
    <citation type="submission" date="2018-11" db="EMBL/GenBank/DDBJ databases">
        <title>Genome sequence and assembly of Colletotrichum spinosum.</title>
        <authorList>
            <person name="Gan P."/>
            <person name="Shirasu K."/>
        </authorList>
    </citation>
    <scope>NUCLEOTIDE SEQUENCE [LARGE SCALE GENOMIC DNA]</scope>
    <source>
        <strain evidence="5 6">CBS 515.97</strain>
    </source>
</reference>
<accession>A0A4R8PWR3</accession>
<proteinExistence type="predicted"/>
<dbReference type="PANTHER" id="PTHR45626:SF22">
    <property type="entry name" value="DNA REPAIR PROTEIN RAD5"/>
    <property type="match status" value="1"/>
</dbReference>
<evidence type="ECO:0000256" key="1">
    <source>
        <dbReference type="ARBA" id="ARBA00022741"/>
    </source>
</evidence>
<comment type="caution">
    <text evidence="5">The sequence shown here is derived from an EMBL/GenBank/DDBJ whole genome shotgun (WGS) entry which is preliminary data.</text>
</comment>
<dbReference type="GO" id="GO:0005524">
    <property type="term" value="F:ATP binding"/>
    <property type="evidence" value="ECO:0007669"/>
    <property type="project" value="UniProtKB-KW"/>
</dbReference>
<name>A0A4R8PWR3_9PEZI</name>
<organism evidence="5 6">
    <name type="scientific">Colletotrichum spinosum</name>
    <dbReference type="NCBI Taxonomy" id="1347390"/>
    <lineage>
        <taxon>Eukaryota</taxon>
        <taxon>Fungi</taxon>
        <taxon>Dikarya</taxon>
        <taxon>Ascomycota</taxon>
        <taxon>Pezizomycotina</taxon>
        <taxon>Sordariomycetes</taxon>
        <taxon>Hypocreomycetidae</taxon>
        <taxon>Glomerellales</taxon>
        <taxon>Glomerellaceae</taxon>
        <taxon>Colletotrichum</taxon>
        <taxon>Colletotrichum orbiculare species complex</taxon>
    </lineage>
</organism>
<dbReference type="InterPro" id="IPR038718">
    <property type="entry name" value="SNF2-like_sf"/>
</dbReference>
<dbReference type="PANTHER" id="PTHR45626">
    <property type="entry name" value="TRANSCRIPTION TERMINATION FACTOR 2-RELATED"/>
    <property type="match status" value="1"/>
</dbReference>
<evidence type="ECO:0000259" key="4">
    <source>
        <dbReference type="Pfam" id="PF00176"/>
    </source>
</evidence>
<dbReference type="GO" id="GO:0005634">
    <property type="term" value="C:nucleus"/>
    <property type="evidence" value="ECO:0007669"/>
    <property type="project" value="TreeGrafter"/>
</dbReference>
<keyword evidence="6" id="KW-1185">Reference proteome</keyword>
<dbReference type="AlphaFoldDB" id="A0A4R8PWR3"/>
<evidence type="ECO:0000313" key="5">
    <source>
        <dbReference type="EMBL" id="TDZ14063.1"/>
    </source>
</evidence>
<dbReference type="InterPro" id="IPR027417">
    <property type="entry name" value="P-loop_NTPase"/>
</dbReference>
<dbReference type="SUPFAM" id="SSF52540">
    <property type="entry name" value="P-loop containing nucleoside triphosphate hydrolases"/>
    <property type="match status" value="1"/>
</dbReference>
<dbReference type="GO" id="GO:0006281">
    <property type="term" value="P:DNA repair"/>
    <property type="evidence" value="ECO:0007669"/>
    <property type="project" value="TreeGrafter"/>
</dbReference>
<dbReference type="InterPro" id="IPR000330">
    <property type="entry name" value="SNF2_N"/>
</dbReference>
<keyword evidence="1" id="KW-0547">Nucleotide-binding</keyword>
<dbReference type="Pfam" id="PF00176">
    <property type="entry name" value="SNF2-rel_dom"/>
    <property type="match status" value="1"/>
</dbReference>
<dbReference type="GO" id="GO:0008094">
    <property type="term" value="F:ATP-dependent activity, acting on DNA"/>
    <property type="evidence" value="ECO:0007669"/>
    <property type="project" value="TreeGrafter"/>
</dbReference>